<organism evidence="1 2">
    <name type="scientific">Acidithiobacillus ferrooxidans (strain ATCC 23270 / DSM 14882 / CIP 104768 / NCIMB 8455)</name>
    <name type="common">Ferrobacillus ferrooxidans (strain ATCC 23270)</name>
    <dbReference type="NCBI Taxonomy" id="243159"/>
    <lineage>
        <taxon>Bacteria</taxon>
        <taxon>Pseudomonadati</taxon>
        <taxon>Pseudomonadota</taxon>
        <taxon>Acidithiobacillia</taxon>
        <taxon>Acidithiobacillales</taxon>
        <taxon>Acidithiobacillaceae</taxon>
        <taxon>Acidithiobacillus</taxon>
    </lineage>
</organism>
<sequence length="34" mass="3542">MTEEGFHGAKIGGKAIAVKIPGMVEPWVLGALSF</sequence>
<dbReference type="PaxDb" id="243159-AFE_0974"/>
<protein>
    <submittedName>
        <fullName evidence="1">Uncharacterized protein</fullName>
    </submittedName>
</protein>
<evidence type="ECO:0000313" key="2">
    <source>
        <dbReference type="Proteomes" id="UP000001362"/>
    </source>
</evidence>
<dbReference type="Proteomes" id="UP000001362">
    <property type="component" value="Chromosome"/>
</dbReference>
<reference evidence="1 2" key="1">
    <citation type="journal article" date="2008" name="BMC Genomics">
        <title>Acidithiobacillus ferrooxidans metabolism: from genome sequence to industrial applications.</title>
        <authorList>
            <person name="Valdes J."/>
            <person name="Pedroso I."/>
            <person name="Quatrini R."/>
            <person name="Dodson R.J."/>
            <person name="Tettelin H."/>
            <person name="Blake R.II."/>
            <person name="Eisen J.A."/>
            <person name="Holmes D.S."/>
        </authorList>
    </citation>
    <scope>NUCLEOTIDE SEQUENCE [LARGE SCALE GENOMIC DNA]</scope>
    <source>
        <strain evidence="2">ATCC 23270 / DSM 14882 / CIP 104768 / NCIMB 8455</strain>
    </source>
</reference>
<name>B7J7F0_ACIF2</name>
<proteinExistence type="predicted"/>
<accession>B7J7F0</accession>
<dbReference type="KEGG" id="afr:AFE_0974"/>
<dbReference type="AlphaFoldDB" id="B7J7F0"/>
<dbReference type="EMBL" id="CP001219">
    <property type="protein sequence ID" value="ACK78305.1"/>
    <property type="molecule type" value="Genomic_DNA"/>
</dbReference>
<gene>
    <name evidence="1" type="ordered locus">AFE_0974</name>
</gene>
<keyword evidence="2" id="KW-1185">Reference proteome</keyword>
<evidence type="ECO:0000313" key="1">
    <source>
        <dbReference type="EMBL" id="ACK78305.1"/>
    </source>
</evidence>
<dbReference type="HOGENOM" id="CLU_3371485_0_0_6"/>